<dbReference type="Proteomes" id="UP001180489">
    <property type="component" value="Unassembled WGS sequence"/>
</dbReference>
<comment type="caution">
    <text evidence="2">The sequence shown here is derived from an EMBL/GenBank/DDBJ whole genome shotgun (WGS) entry which is preliminary data.</text>
</comment>
<feature type="region of interest" description="Disordered" evidence="1">
    <location>
        <begin position="26"/>
        <end position="76"/>
    </location>
</feature>
<dbReference type="EMBL" id="JAVRFF010000012">
    <property type="protein sequence ID" value="MDT0472947.1"/>
    <property type="molecule type" value="Genomic_DNA"/>
</dbReference>
<organism evidence="2 3">
    <name type="scientific">Streptomyces hintoniae</name>
    <dbReference type="NCBI Taxonomy" id="3075521"/>
    <lineage>
        <taxon>Bacteria</taxon>
        <taxon>Bacillati</taxon>
        <taxon>Actinomycetota</taxon>
        <taxon>Actinomycetes</taxon>
        <taxon>Kitasatosporales</taxon>
        <taxon>Streptomycetaceae</taxon>
        <taxon>Streptomyces</taxon>
    </lineage>
</organism>
<accession>A0ABU2UJA3</accession>
<protein>
    <recommendedName>
        <fullName evidence="4">HTH hxlR-type domain-containing protein</fullName>
    </recommendedName>
</protein>
<name>A0ABU2UJA3_9ACTN</name>
<sequence length="76" mass="8313">MLGTRLDELTGARLLTLRADGHHLTPLGQERVEAPSPLDAWSRGRAAETDTTAADGRRRAPRQEPTGFSRRIHGQG</sequence>
<evidence type="ECO:0000313" key="2">
    <source>
        <dbReference type="EMBL" id="MDT0472947.1"/>
    </source>
</evidence>
<proteinExistence type="predicted"/>
<dbReference type="RefSeq" id="WP_311635030.1">
    <property type="nucleotide sequence ID" value="NZ_JAVRFF010000012.1"/>
</dbReference>
<evidence type="ECO:0000313" key="3">
    <source>
        <dbReference type="Proteomes" id="UP001180489"/>
    </source>
</evidence>
<keyword evidence="3" id="KW-1185">Reference proteome</keyword>
<gene>
    <name evidence="2" type="ORF">RM863_12510</name>
</gene>
<evidence type="ECO:0008006" key="4">
    <source>
        <dbReference type="Google" id="ProtNLM"/>
    </source>
</evidence>
<evidence type="ECO:0000256" key="1">
    <source>
        <dbReference type="SAM" id="MobiDB-lite"/>
    </source>
</evidence>
<reference evidence="2" key="1">
    <citation type="submission" date="2024-05" db="EMBL/GenBank/DDBJ databases">
        <title>30 novel species of actinomycetes from the DSMZ collection.</title>
        <authorList>
            <person name="Nouioui I."/>
        </authorList>
    </citation>
    <scope>NUCLEOTIDE SEQUENCE</scope>
    <source>
        <strain evidence="2">DSM 41014</strain>
    </source>
</reference>